<proteinExistence type="predicted"/>
<protein>
    <submittedName>
        <fullName evidence="2">Uncharacterized protein</fullName>
    </submittedName>
</protein>
<reference evidence="2 3" key="1">
    <citation type="submission" date="2020-02" db="EMBL/GenBank/DDBJ databases">
        <title>Draft genome sequence of Haematococcus lacustris strain NIES-144.</title>
        <authorList>
            <person name="Morimoto D."/>
            <person name="Nakagawa S."/>
            <person name="Yoshida T."/>
            <person name="Sawayama S."/>
        </authorList>
    </citation>
    <scope>NUCLEOTIDE SEQUENCE [LARGE SCALE GENOMIC DNA]</scope>
    <source>
        <strain evidence="2 3">NIES-144</strain>
    </source>
</reference>
<dbReference type="Proteomes" id="UP000485058">
    <property type="component" value="Unassembled WGS sequence"/>
</dbReference>
<organism evidence="2 3">
    <name type="scientific">Haematococcus lacustris</name>
    <name type="common">Green alga</name>
    <name type="synonym">Haematococcus pluvialis</name>
    <dbReference type="NCBI Taxonomy" id="44745"/>
    <lineage>
        <taxon>Eukaryota</taxon>
        <taxon>Viridiplantae</taxon>
        <taxon>Chlorophyta</taxon>
        <taxon>core chlorophytes</taxon>
        <taxon>Chlorophyceae</taxon>
        <taxon>CS clade</taxon>
        <taxon>Chlamydomonadales</taxon>
        <taxon>Haematococcaceae</taxon>
        <taxon>Haematococcus</taxon>
    </lineage>
</organism>
<keyword evidence="3" id="KW-1185">Reference proteome</keyword>
<dbReference type="AlphaFoldDB" id="A0A699Y8N0"/>
<comment type="caution">
    <text evidence="2">The sequence shown here is derived from an EMBL/GenBank/DDBJ whole genome shotgun (WGS) entry which is preliminary data.</text>
</comment>
<accession>A0A699Y8N0</accession>
<gene>
    <name evidence="2" type="ORF">HaLaN_00208</name>
</gene>
<feature type="region of interest" description="Disordered" evidence="1">
    <location>
        <begin position="100"/>
        <end position="120"/>
    </location>
</feature>
<sequence length="328" mass="35451">MSCRICSGRAHVQRQGNDHLMLLMNTDRCHIPVRCPNLPDALRLTLARHRRKDAVLLSRYLLQQVQAGQRQSPRRAPGIAQQTLSASIAKRRLTSELGTGLAQGAPIPGNPEGMSQEQGQAVVQTPAVGQSVELADNRVVLWLEPYDTVSQQAVEGSHNMAITRVATTQRKGLRSMVEYYSARWSNNSNSPQQVVLHAIAADKQAVTYGPLINKRLKVGTSHVWVADRKFMQLVATSPPGFPNSSHCAPAREVLGGVVAAEVADAGAAVQEAEANVSEGLEAGFMGLEEQLGIRDLSSQVQQRQAQAAGLCSRGMSWAREEGSQGRPS</sequence>
<feature type="non-terminal residue" evidence="2">
    <location>
        <position position="328"/>
    </location>
</feature>
<dbReference type="EMBL" id="BLLF01000006">
    <property type="protein sequence ID" value="GFH05705.1"/>
    <property type="molecule type" value="Genomic_DNA"/>
</dbReference>
<evidence type="ECO:0000313" key="2">
    <source>
        <dbReference type="EMBL" id="GFH05705.1"/>
    </source>
</evidence>
<name>A0A699Y8N0_HAELA</name>
<evidence type="ECO:0000313" key="3">
    <source>
        <dbReference type="Proteomes" id="UP000485058"/>
    </source>
</evidence>
<evidence type="ECO:0000256" key="1">
    <source>
        <dbReference type="SAM" id="MobiDB-lite"/>
    </source>
</evidence>